<evidence type="ECO:0000256" key="1">
    <source>
        <dbReference type="ARBA" id="ARBA00022801"/>
    </source>
</evidence>
<proteinExistence type="predicted"/>
<feature type="short sequence motif" description="GXGXXG" evidence="4">
    <location>
        <begin position="18"/>
        <end position="23"/>
    </location>
</feature>
<evidence type="ECO:0000256" key="2">
    <source>
        <dbReference type="ARBA" id="ARBA00022963"/>
    </source>
</evidence>
<feature type="active site" description="Proton acceptor" evidence="4">
    <location>
        <position position="194"/>
    </location>
</feature>
<dbReference type="PROSITE" id="PS51635">
    <property type="entry name" value="PNPLA"/>
    <property type="match status" value="1"/>
</dbReference>
<feature type="short sequence motif" description="DGA/G" evidence="4">
    <location>
        <begin position="194"/>
        <end position="196"/>
    </location>
</feature>
<dbReference type="PANTHER" id="PTHR14226">
    <property type="entry name" value="NEUROPATHY TARGET ESTERASE/SWISS CHEESE D.MELANOGASTER"/>
    <property type="match status" value="1"/>
</dbReference>
<organism evidence="6 7">
    <name type="scientific">Nocardia speluncae</name>
    <dbReference type="NCBI Taxonomy" id="419477"/>
    <lineage>
        <taxon>Bacteria</taxon>
        <taxon>Bacillati</taxon>
        <taxon>Actinomycetota</taxon>
        <taxon>Actinomycetes</taxon>
        <taxon>Mycobacteriales</taxon>
        <taxon>Nocardiaceae</taxon>
        <taxon>Nocardia</taxon>
    </lineage>
</organism>
<reference evidence="6 7" key="1">
    <citation type="submission" date="2020-04" db="EMBL/GenBank/DDBJ databases">
        <title>MicrobeNet Type strains.</title>
        <authorList>
            <person name="Nicholson A.C."/>
        </authorList>
    </citation>
    <scope>NUCLEOTIDE SEQUENCE [LARGE SCALE GENOMIC DNA]</scope>
    <source>
        <strain evidence="6 7">DSM 45078</strain>
    </source>
</reference>
<feature type="short sequence motif" description="GXSXG" evidence="4">
    <location>
        <begin position="49"/>
        <end position="53"/>
    </location>
</feature>
<dbReference type="AlphaFoldDB" id="A0A846XRJ9"/>
<dbReference type="Pfam" id="PF01734">
    <property type="entry name" value="Patatin"/>
    <property type="match status" value="1"/>
</dbReference>
<keyword evidence="3 4" id="KW-0443">Lipid metabolism</keyword>
<dbReference type="GO" id="GO:0016042">
    <property type="term" value="P:lipid catabolic process"/>
    <property type="evidence" value="ECO:0007669"/>
    <property type="project" value="UniProtKB-UniRule"/>
</dbReference>
<dbReference type="InterPro" id="IPR016035">
    <property type="entry name" value="Acyl_Trfase/lysoPLipase"/>
</dbReference>
<dbReference type="InterPro" id="IPR002641">
    <property type="entry name" value="PNPLA_dom"/>
</dbReference>
<protein>
    <submittedName>
        <fullName evidence="6">Patatin-like phospholipase family protein</fullName>
    </submittedName>
</protein>
<sequence length="284" mass="29227">MPDAVPHRETTVALVLGGGGPVGITWLAGLTHGLRSAGIDLARADRIIGTSAGAVVGSAIAAGTDLSTLLTPRPGSAEPPAAAPAHDYGVLLEITTLLRTGDQDRDLALRRVGELALGANTGEPAEHLKRIGALVDFAEWPDHDLLVTSIDIGSGALTAWTRNDAATLVQALAASTAVPGIFPPIEIAGRHYIDGGVRSTINADLAAGYDAVVILEPLAHLYPRSRADRSPVTVREVTIAPDEIAVAAFGPDLFGEAALVPSYESGLRQAAAAAADLREFWPGA</sequence>
<comment type="caution">
    <text evidence="6">The sequence shown here is derived from an EMBL/GenBank/DDBJ whole genome shotgun (WGS) entry which is preliminary data.</text>
</comment>
<feature type="domain" description="PNPLA" evidence="5">
    <location>
        <begin position="14"/>
        <end position="207"/>
    </location>
</feature>
<evidence type="ECO:0000313" key="6">
    <source>
        <dbReference type="EMBL" id="NKY37420.1"/>
    </source>
</evidence>
<name>A0A846XRJ9_9NOCA</name>
<dbReference type="InterPro" id="IPR050301">
    <property type="entry name" value="NTE"/>
</dbReference>
<dbReference type="Proteomes" id="UP000565715">
    <property type="component" value="Unassembled WGS sequence"/>
</dbReference>
<dbReference type="Gene3D" id="3.40.1090.10">
    <property type="entry name" value="Cytosolic phospholipase A2 catalytic domain"/>
    <property type="match status" value="2"/>
</dbReference>
<dbReference type="SUPFAM" id="SSF52151">
    <property type="entry name" value="FabD/lysophospholipase-like"/>
    <property type="match status" value="1"/>
</dbReference>
<keyword evidence="1 4" id="KW-0378">Hydrolase</keyword>
<dbReference type="PANTHER" id="PTHR14226:SF29">
    <property type="entry name" value="NEUROPATHY TARGET ESTERASE SWS"/>
    <property type="match status" value="1"/>
</dbReference>
<evidence type="ECO:0000256" key="3">
    <source>
        <dbReference type="ARBA" id="ARBA00023098"/>
    </source>
</evidence>
<evidence type="ECO:0000259" key="5">
    <source>
        <dbReference type="PROSITE" id="PS51635"/>
    </source>
</evidence>
<gene>
    <name evidence="6" type="ORF">HGA13_30780</name>
</gene>
<dbReference type="EMBL" id="JAAXOO010000009">
    <property type="protein sequence ID" value="NKY37420.1"/>
    <property type="molecule type" value="Genomic_DNA"/>
</dbReference>
<dbReference type="RefSeq" id="WP_068044249.1">
    <property type="nucleotide sequence ID" value="NZ_JAAXOO010000009.1"/>
</dbReference>
<keyword evidence="2 4" id="KW-0442">Lipid degradation</keyword>
<evidence type="ECO:0000313" key="7">
    <source>
        <dbReference type="Proteomes" id="UP000565715"/>
    </source>
</evidence>
<dbReference type="GO" id="GO:0016787">
    <property type="term" value="F:hydrolase activity"/>
    <property type="evidence" value="ECO:0007669"/>
    <property type="project" value="UniProtKB-UniRule"/>
</dbReference>
<evidence type="ECO:0000256" key="4">
    <source>
        <dbReference type="PROSITE-ProRule" id="PRU01161"/>
    </source>
</evidence>
<feature type="active site" description="Nucleophile" evidence="4">
    <location>
        <position position="51"/>
    </location>
</feature>
<keyword evidence="7" id="KW-1185">Reference proteome</keyword>
<accession>A0A846XRJ9</accession>